<name>A0A1U7IHI7_9CYAN</name>
<reference evidence="1 2" key="1">
    <citation type="submission" date="2016-11" db="EMBL/GenBank/DDBJ databases">
        <title>Draft Genome Sequences of Nine Cyanobacterial Strains from Diverse Habitats.</title>
        <authorList>
            <person name="Zhu T."/>
            <person name="Hou S."/>
            <person name="Lu X."/>
            <person name="Hess W.R."/>
        </authorList>
    </citation>
    <scope>NUCLEOTIDE SEQUENCE [LARGE SCALE GENOMIC DNA]</scope>
    <source>
        <strain evidence="1 2">IAM M-71</strain>
    </source>
</reference>
<dbReference type="Proteomes" id="UP000185860">
    <property type="component" value="Unassembled WGS sequence"/>
</dbReference>
<dbReference type="EMBL" id="MRCE01000015">
    <property type="protein sequence ID" value="OKH36605.1"/>
    <property type="molecule type" value="Genomic_DNA"/>
</dbReference>
<organism evidence="1 2">
    <name type="scientific">[Phormidium ambiguum] IAM M-71</name>
    <dbReference type="NCBI Taxonomy" id="454136"/>
    <lineage>
        <taxon>Bacteria</taxon>
        <taxon>Bacillati</taxon>
        <taxon>Cyanobacteriota</taxon>
        <taxon>Cyanophyceae</taxon>
        <taxon>Oscillatoriophycideae</taxon>
        <taxon>Aerosakkonematales</taxon>
        <taxon>Aerosakkonemataceae</taxon>
        <taxon>Floridanema</taxon>
    </lineage>
</organism>
<proteinExistence type="predicted"/>
<protein>
    <submittedName>
        <fullName evidence="1">Uncharacterized protein</fullName>
    </submittedName>
</protein>
<evidence type="ECO:0000313" key="1">
    <source>
        <dbReference type="EMBL" id="OKH36605.1"/>
    </source>
</evidence>
<dbReference type="STRING" id="454136.NIES2119_16375"/>
<evidence type="ECO:0000313" key="2">
    <source>
        <dbReference type="Proteomes" id="UP000185860"/>
    </source>
</evidence>
<gene>
    <name evidence="1" type="ORF">NIES2119_16375</name>
</gene>
<dbReference type="AlphaFoldDB" id="A0A1U7IHI7"/>
<comment type="caution">
    <text evidence="1">The sequence shown here is derived from an EMBL/GenBank/DDBJ whole genome shotgun (WGS) entry which is preliminary data.</text>
</comment>
<accession>A0A1U7IHI7</accession>
<sequence length="101" mass="12040">MEDKFMRRLSISYDLRNRDRDYQKLHNILSQLGAQRSLFSKWELRCNYSAAELLDKLKPYIDTDDSVVVDEIVDSVSFNAKTDSYWEGVDEVQKNFVKKFY</sequence>